<reference evidence="9 10" key="1">
    <citation type="submission" date="2020-04" db="EMBL/GenBank/DDBJ databases">
        <authorList>
            <person name="De Canck E."/>
        </authorList>
    </citation>
    <scope>NUCLEOTIDE SEQUENCE [LARGE SCALE GENOMIC DNA]</scope>
    <source>
        <strain evidence="9 10">LMG 9964</strain>
    </source>
</reference>
<proteinExistence type="inferred from homology"/>
<dbReference type="SUPFAM" id="SSF56024">
    <property type="entry name" value="Phospholipase D/nuclease"/>
    <property type="match status" value="2"/>
</dbReference>
<evidence type="ECO:0000256" key="7">
    <source>
        <dbReference type="SAM" id="MobiDB-lite"/>
    </source>
</evidence>
<dbReference type="GO" id="GO:0016891">
    <property type="term" value="F:RNA endonuclease activity producing 5'-phosphomonoesters, hydrolytic mechanism"/>
    <property type="evidence" value="ECO:0007669"/>
    <property type="project" value="TreeGrafter"/>
</dbReference>
<comment type="similarity">
    <text evidence="2">Belongs to the phospholipase D family.</text>
</comment>
<dbReference type="EC" id="3.1.4.4" evidence="3"/>
<dbReference type="AlphaFoldDB" id="A0A6J5K4A5"/>
<dbReference type="PANTHER" id="PTHR43856">
    <property type="entry name" value="CARDIOLIPIN HYDROLASE"/>
    <property type="match status" value="1"/>
</dbReference>
<evidence type="ECO:0000256" key="1">
    <source>
        <dbReference type="ARBA" id="ARBA00000798"/>
    </source>
</evidence>
<evidence type="ECO:0000256" key="6">
    <source>
        <dbReference type="ARBA" id="ARBA00023098"/>
    </source>
</evidence>
<evidence type="ECO:0000256" key="3">
    <source>
        <dbReference type="ARBA" id="ARBA00012027"/>
    </source>
</evidence>
<dbReference type="PANTHER" id="PTHR43856:SF1">
    <property type="entry name" value="MITOCHONDRIAL CARDIOLIPIN HYDROLASE"/>
    <property type="match status" value="1"/>
</dbReference>
<name>A0A6J5K4A5_9BURK</name>
<evidence type="ECO:0000259" key="8">
    <source>
        <dbReference type="PROSITE" id="PS50035"/>
    </source>
</evidence>
<keyword evidence="4" id="KW-0378">Hydrolase</keyword>
<feature type="region of interest" description="Disordered" evidence="7">
    <location>
        <begin position="487"/>
        <end position="506"/>
    </location>
</feature>
<dbReference type="Pfam" id="PF13091">
    <property type="entry name" value="PLDc_2"/>
    <property type="match status" value="1"/>
</dbReference>
<accession>A0A6J5K4A5</accession>
<dbReference type="GO" id="GO:0016042">
    <property type="term" value="P:lipid catabolic process"/>
    <property type="evidence" value="ECO:0007669"/>
    <property type="project" value="UniProtKB-KW"/>
</dbReference>
<evidence type="ECO:0000256" key="2">
    <source>
        <dbReference type="ARBA" id="ARBA00008664"/>
    </source>
</evidence>
<dbReference type="InterPro" id="IPR025202">
    <property type="entry name" value="PLD-like_dom"/>
</dbReference>
<comment type="catalytic activity">
    <reaction evidence="1">
        <text>a 1,2-diacyl-sn-glycero-3-phosphocholine + H2O = a 1,2-diacyl-sn-glycero-3-phosphate + choline + H(+)</text>
        <dbReference type="Rhea" id="RHEA:14445"/>
        <dbReference type="ChEBI" id="CHEBI:15354"/>
        <dbReference type="ChEBI" id="CHEBI:15377"/>
        <dbReference type="ChEBI" id="CHEBI:15378"/>
        <dbReference type="ChEBI" id="CHEBI:57643"/>
        <dbReference type="ChEBI" id="CHEBI:58608"/>
        <dbReference type="EC" id="3.1.4.4"/>
    </reaction>
</comment>
<evidence type="ECO:0000256" key="5">
    <source>
        <dbReference type="ARBA" id="ARBA00022963"/>
    </source>
</evidence>
<dbReference type="GO" id="GO:0004630">
    <property type="term" value="F:phospholipase D activity"/>
    <property type="evidence" value="ECO:0007669"/>
    <property type="project" value="UniProtKB-EC"/>
</dbReference>
<dbReference type="Proteomes" id="UP000494102">
    <property type="component" value="Unassembled WGS sequence"/>
</dbReference>
<gene>
    <name evidence="9" type="ORF">LMG9964_02188</name>
</gene>
<keyword evidence="6" id="KW-0443">Lipid metabolism</keyword>
<protein>
    <recommendedName>
        <fullName evidence="3">phospholipase D</fullName>
        <ecNumber evidence="3">3.1.4.4</ecNumber>
    </recommendedName>
</protein>
<dbReference type="InterPro" id="IPR051406">
    <property type="entry name" value="PLD_domain"/>
</dbReference>
<sequence>MQAVGRGSAANKNHPEIIMSVIRSGKAYANNAVAYVAWSVDQVIADCLGFEITRIYDDGTERPLAAWVAFEGQSNPDWVPQTTSVWPVQKFTWRDLTVRQRRDEASLRPADPVLKYRIRPVATMRDGLQPVPAPAVAQYTGAPLPLGYLDEGIETGNVKVTSDFGEIHAAFNSGILSTQWLTHAMEKTLGHVPTKDDVKAEIVKLDSPIRAYLAGDLPQLVKGLFDRLQGGGELYLALYELTDPLLRQLITQHAPKIHLILSNSSFDKTEKAWDLENDPARKEMHDAGLAEMHDRLFNNNGHIGHNKFGVYVDQHGQPQVVLSGSLNWTQNGLCAQSNNSYLAEHPELAAQFLQYWNDLRDDTGHFEQPGPTSAPTRNVQGAPLRITNATALPAVTLDTGALRLWKSPNTRQANKPAGNPALPPDLNEVYGFIRSARQAIFFAVFLPSMKGATSIVQEAIDMGRKDTNLLVYGAISSPMAMPNYISAQDRASGGDEDGGDAHDNHYEPSLFEESGVHIVRANALNAGDVVGNFEHELLSAGNAIIHDKILVIDPLSADGCVVVTGSHNLGYKASYANDDNLVIVRRNPQLAQAYMVHVLDLYEHYRFRGVQAELKHEGKRPWSGFLRTNAGWQNPSSMEIPSLAKYLG</sequence>
<dbReference type="PROSITE" id="PS50035">
    <property type="entry name" value="PLD"/>
    <property type="match status" value="1"/>
</dbReference>
<dbReference type="Gene3D" id="3.30.870.10">
    <property type="entry name" value="Endonuclease Chain A"/>
    <property type="match status" value="2"/>
</dbReference>
<dbReference type="RefSeq" id="WP_015002811.1">
    <property type="nucleotide sequence ID" value="NZ_CADILN010000002.1"/>
</dbReference>
<evidence type="ECO:0000256" key="4">
    <source>
        <dbReference type="ARBA" id="ARBA00022801"/>
    </source>
</evidence>
<evidence type="ECO:0000313" key="10">
    <source>
        <dbReference type="Proteomes" id="UP000494102"/>
    </source>
</evidence>
<dbReference type="InterPro" id="IPR001736">
    <property type="entry name" value="PLipase_D/transphosphatidylase"/>
</dbReference>
<feature type="domain" description="PLD phosphodiesterase" evidence="8">
    <location>
        <begin position="541"/>
        <end position="573"/>
    </location>
</feature>
<evidence type="ECO:0000313" key="9">
    <source>
        <dbReference type="EMBL" id="CAB4048547.1"/>
    </source>
</evidence>
<dbReference type="EMBL" id="CADILN010000002">
    <property type="protein sequence ID" value="CAB4048547.1"/>
    <property type="molecule type" value="Genomic_DNA"/>
</dbReference>
<keyword evidence="5" id="KW-0442">Lipid degradation</keyword>
<dbReference type="GO" id="GO:0006793">
    <property type="term" value="P:phosphorus metabolic process"/>
    <property type="evidence" value="ECO:0007669"/>
    <property type="project" value="UniProtKB-ARBA"/>
</dbReference>
<organism evidence="9 10">
    <name type="scientific">Paraburkholderia phenoliruptrix</name>
    <dbReference type="NCBI Taxonomy" id="252970"/>
    <lineage>
        <taxon>Bacteria</taxon>
        <taxon>Pseudomonadati</taxon>
        <taxon>Pseudomonadota</taxon>
        <taxon>Betaproteobacteria</taxon>
        <taxon>Burkholderiales</taxon>
        <taxon>Burkholderiaceae</taxon>
        <taxon>Paraburkholderia</taxon>
    </lineage>
</organism>